<sequence>MSKIAFFIHTRRKALVAFIRKRDPRVRAHKKELEEKRLEQERKTEENRRLKILEQLSQAKEYKESEEIRQSQLENLRERNEEIRVILICFRNILATL</sequence>
<feature type="coiled-coil region" evidence="1">
    <location>
        <begin position="26"/>
        <end position="79"/>
    </location>
</feature>
<gene>
    <name evidence="2" type="ORF">WUBG_18744</name>
</gene>
<accession>J9DL49</accession>
<evidence type="ECO:0000313" key="3">
    <source>
        <dbReference type="Proteomes" id="UP000004810"/>
    </source>
</evidence>
<reference evidence="3" key="1">
    <citation type="submission" date="2012-08" db="EMBL/GenBank/DDBJ databases">
        <title>The Genome Sequence of Wuchereria bancrofti.</title>
        <authorList>
            <person name="Nutman T.B."/>
            <person name="Fink D.L."/>
            <person name="Russ C."/>
            <person name="Young S."/>
            <person name="Zeng Q."/>
            <person name="Koehrsen M."/>
            <person name="Alvarado L."/>
            <person name="Berlin A."/>
            <person name="Chapman S.B."/>
            <person name="Chen Z."/>
            <person name="Freedman E."/>
            <person name="Gellesch M."/>
            <person name="Goldberg J."/>
            <person name="Griggs A."/>
            <person name="Gujja S."/>
            <person name="Heilman E.R."/>
            <person name="Heiman D."/>
            <person name="Hepburn T."/>
            <person name="Howarth C."/>
            <person name="Jen D."/>
            <person name="Larson L."/>
            <person name="Lewis B."/>
            <person name="Mehta T."/>
            <person name="Park D."/>
            <person name="Pearson M."/>
            <person name="Roberts A."/>
            <person name="Saif S."/>
            <person name="Shea T."/>
            <person name="Shenoy N."/>
            <person name="Sisk P."/>
            <person name="Stolte C."/>
            <person name="Sykes S."/>
            <person name="Walk T."/>
            <person name="White J."/>
            <person name="Yandava C."/>
            <person name="Haas B."/>
            <person name="Henn M.R."/>
            <person name="Nusbaum C."/>
            <person name="Birren B."/>
        </authorList>
    </citation>
    <scope>NUCLEOTIDE SEQUENCE [LARGE SCALE GENOMIC DNA]</scope>
    <source>
        <strain evidence="3">NA</strain>
    </source>
</reference>
<evidence type="ECO:0000313" key="2">
    <source>
        <dbReference type="EMBL" id="EJW70348.1"/>
    </source>
</evidence>
<dbReference type="Proteomes" id="UP000004810">
    <property type="component" value="Unassembled WGS sequence"/>
</dbReference>
<proteinExistence type="predicted"/>
<dbReference type="AlphaFoldDB" id="J9DL49"/>
<comment type="caution">
    <text evidence="2">The sequence shown here is derived from an EMBL/GenBank/DDBJ whole genome shotgun (WGS) entry which is preliminary data.</text>
</comment>
<dbReference type="EMBL" id="ADBV01022323">
    <property type="protein sequence ID" value="EJW70348.1"/>
    <property type="molecule type" value="Genomic_DNA"/>
</dbReference>
<protein>
    <submittedName>
        <fullName evidence="2">Uncharacterized protein</fullName>
    </submittedName>
</protein>
<name>J9DL49_WUCBA</name>
<organism evidence="2 3">
    <name type="scientific">Wuchereria bancrofti</name>
    <dbReference type="NCBI Taxonomy" id="6293"/>
    <lineage>
        <taxon>Eukaryota</taxon>
        <taxon>Metazoa</taxon>
        <taxon>Ecdysozoa</taxon>
        <taxon>Nematoda</taxon>
        <taxon>Chromadorea</taxon>
        <taxon>Rhabditida</taxon>
        <taxon>Spirurina</taxon>
        <taxon>Spiruromorpha</taxon>
        <taxon>Filarioidea</taxon>
        <taxon>Onchocercidae</taxon>
        <taxon>Wuchereria</taxon>
    </lineage>
</organism>
<evidence type="ECO:0000256" key="1">
    <source>
        <dbReference type="SAM" id="Coils"/>
    </source>
</evidence>
<keyword evidence="1" id="KW-0175">Coiled coil</keyword>